<keyword evidence="2" id="KW-1185">Reference proteome</keyword>
<dbReference type="EMBL" id="JASNWA010000003">
    <property type="protein sequence ID" value="KAK3178969.1"/>
    <property type="molecule type" value="Genomic_DNA"/>
</dbReference>
<protein>
    <recommendedName>
        <fullName evidence="3">F-box domain-containing protein</fullName>
    </recommendedName>
</protein>
<evidence type="ECO:0008006" key="3">
    <source>
        <dbReference type="Google" id="ProtNLM"/>
    </source>
</evidence>
<accession>A0AAD9ZHJ1</accession>
<evidence type="ECO:0000313" key="2">
    <source>
        <dbReference type="Proteomes" id="UP001276659"/>
    </source>
</evidence>
<evidence type="ECO:0000313" key="1">
    <source>
        <dbReference type="EMBL" id="KAK3178969.1"/>
    </source>
</evidence>
<gene>
    <name evidence="1" type="ORF">OEA41_001107</name>
</gene>
<comment type="caution">
    <text evidence="1">The sequence shown here is derived from an EMBL/GenBank/DDBJ whole genome shotgun (WGS) entry which is preliminary data.</text>
</comment>
<dbReference type="AlphaFoldDB" id="A0AAD9ZHJ1"/>
<sequence>MLRLPLKVIKDILRHLLVSPNPLILHRDAYTPANYRSQLQPSMLRVCQLFNHVGRPLLYGNTLTSSTPSTSINFDAHISNLSGRNRLLITKIRLEIDWAEQLWSKFPLIARYLGELKSLKELRIVIINGEKSGNGAALMVNDPNQSLTIMNHGAGKCMLPALTIAEITLKTEKKVFKELVEGLKALRVFRLEGYTRDEAFARGLEEFHNGRK</sequence>
<proteinExistence type="predicted"/>
<reference evidence="1" key="1">
    <citation type="submission" date="2022-11" db="EMBL/GenBank/DDBJ databases">
        <title>Chromosomal genome sequence assembly and mating type (MAT) locus characterization of the leprose asexual lichenized fungus Lepraria neglecta (Nyl.) Erichsen.</title>
        <authorList>
            <person name="Allen J.L."/>
            <person name="Pfeffer B."/>
        </authorList>
    </citation>
    <scope>NUCLEOTIDE SEQUENCE</scope>
    <source>
        <strain evidence="1">Allen 5258</strain>
    </source>
</reference>
<organism evidence="1 2">
    <name type="scientific">Lepraria neglecta</name>
    <dbReference type="NCBI Taxonomy" id="209136"/>
    <lineage>
        <taxon>Eukaryota</taxon>
        <taxon>Fungi</taxon>
        <taxon>Dikarya</taxon>
        <taxon>Ascomycota</taxon>
        <taxon>Pezizomycotina</taxon>
        <taxon>Lecanoromycetes</taxon>
        <taxon>OSLEUM clade</taxon>
        <taxon>Lecanoromycetidae</taxon>
        <taxon>Lecanorales</taxon>
        <taxon>Lecanorineae</taxon>
        <taxon>Stereocaulaceae</taxon>
        <taxon>Lepraria</taxon>
    </lineage>
</organism>
<name>A0AAD9ZHJ1_9LECA</name>
<dbReference type="Proteomes" id="UP001276659">
    <property type="component" value="Unassembled WGS sequence"/>
</dbReference>